<accession>A0AAP3V2Z0</accession>
<comment type="similarity">
    <text evidence="1">Belongs to the NAD(P)-dependent epimerase/dehydratase family.</text>
</comment>
<evidence type="ECO:0000313" key="6">
    <source>
        <dbReference type="Proteomes" id="UP001301140"/>
    </source>
</evidence>
<keyword evidence="3" id="KW-0520">NAD</keyword>
<comment type="caution">
    <text evidence="5">The sequence shown here is derived from an EMBL/GenBank/DDBJ whole genome shotgun (WGS) entry which is preliminary data.</text>
</comment>
<dbReference type="GO" id="GO:0016491">
    <property type="term" value="F:oxidoreductase activity"/>
    <property type="evidence" value="ECO:0007669"/>
    <property type="project" value="UniProtKB-KW"/>
</dbReference>
<keyword evidence="2" id="KW-0560">Oxidoreductase</keyword>
<dbReference type="Pfam" id="PF01370">
    <property type="entry name" value="Epimerase"/>
    <property type="match status" value="1"/>
</dbReference>
<keyword evidence="6" id="KW-1185">Reference proteome</keyword>
<evidence type="ECO:0000256" key="2">
    <source>
        <dbReference type="ARBA" id="ARBA00023002"/>
    </source>
</evidence>
<dbReference type="AlphaFoldDB" id="A0AAP3V2Z0"/>
<dbReference type="PANTHER" id="PTHR43103">
    <property type="entry name" value="NUCLEOSIDE-DIPHOSPHATE-SUGAR EPIMERASE"/>
    <property type="match status" value="1"/>
</dbReference>
<evidence type="ECO:0000259" key="4">
    <source>
        <dbReference type="Pfam" id="PF01370"/>
    </source>
</evidence>
<dbReference type="InterPro" id="IPR036291">
    <property type="entry name" value="NAD(P)-bd_dom_sf"/>
</dbReference>
<dbReference type="EMBL" id="JARGEQ010000061">
    <property type="protein sequence ID" value="MDF1586052.1"/>
    <property type="molecule type" value="Genomic_DNA"/>
</dbReference>
<sequence>MTRIIVVTGAAGSIGRKLRAHFEGRGDCSLRLLDSDAQGDPAVLEADLAHWDERWVRAFADADAVIHLAGDPRPDAPWGSVVRNNVDLVLNVFEAAVAQKARRLIFASSNWTMAGHRFAEGPLTTDREPAPINAYGVSKLMGERLGRSFSERHGLSVVCFRIGYCQQEPGNRPGPHMGWNRWGQEMWLSDRDLCSAFELAVEAPEELWFEVLNLMSQNRGMRWDIETTKRVLGWQPQDGWTPELTDAMRADEQAAGKARAVIEHTEALLADRRW</sequence>
<proteinExistence type="inferred from homology"/>
<dbReference type="RefSeq" id="WP_327788472.1">
    <property type="nucleotide sequence ID" value="NZ_JARGEQ010000061.1"/>
</dbReference>
<dbReference type="PANTHER" id="PTHR43103:SF5">
    <property type="entry name" value="4-EPIMERASE, PUTATIVE (AFU_ORTHOLOGUE AFUA_7G00360)-RELATED"/>
    <property type="match status" value="1"/>
</dbReference>
<evidence type="ECO:0000256" key="3">
    <source>
        <dbReference type="ARBA" id="ARBA00023027"/>
    </source>
</evidence>
<evidence type="ECO:0000256" key="1">
    <source>
        <dbReference type="ARBA" id="ARBA00007637"/>
    </source>
</evidence>
<evidence type="ECO:0000313" key="5">
    <source>
        <dbReference type="EMBL" id="MDF1586052.1"/>
    </source>
</evidence>
<organism evidence="5 6">
    <name type="scientific">Marinimicrococcus flavescens</name>
    <dbReference type="NCBI Taxonomy" id="3031815"/>
    <lineage>
        <taxon>Bacteria</taxon>
        <taxon>Pseudomonadati</taxon>
        <taxon>Pseudomonadota</taxon>
        <taxon>Alphaproteobacteria</taxon>
        <taxon>Geminicoccales</taxon>
        <taxon>Geminicoccaceae</taxon>
        <taxon>Marinimicrococcus</taxon>
    </lineage>
</organism>
<feature type="domain" description="NAD-dependent epimerase/dehydratase" evidence="4">
    <location>
        <begin position="5"/>
        <end position="162"/>
    </location>
</feature>
<protein>
    <submittedName>
        <fullName evidence="5">NAD(P)-dependent oxidoreductase</fullName>
    </submittedName>
</protein>
<dbReference type="Proteomes" id="UP001301140">
    <property type="component" value="Unassembled WGS sequence"/>
</dbReference>
<gene>
    <name evidence="5" type="ORF">PZ740_06610</name>
</gene>
<dbReference type="Gene3D" id="3.40.50.720">
    <property type="entry name" value="NAD(P)-binding Rossmann-like Domain"/>
    <property type="match status" value="1"/>
</dbReference>
<dbReference type="SUPFAM" id="SSF51735">
    <property type="entry name" value="NAD(P)-binding Rossmann-fold domains"/>
    <property type="match status" value="1"/>
</dbReference>
<reference evidence="5 6" key="1">
    <citation type="submission" date="2023-03" db="EMBL/GenBank/DDBJ databases">
        <title>YIM 152171 draft genome.</title>
        <authorList>
            <person name="Yang Z."/>
        </authorList>
    </citation>
    <scope>NUCLEOTIDE SEQUENCE [LARGE SCALE GENOMIC DNA]</scope>
    <source>
        <strain evidence="5 6">YIM 152171</strain>
    </source>
</reference>
<dbReference type="CDD" id="cd08946">
    <property type="entry name" value="SDR_e"/>
    <property type="match status" value="1"/>
</dbReference>
<dbReference type="InterPro" id="IPR001509">
    <property type="entry name" value="Epimerase_deHydtase"/>
</dbReference>
<name>A0AAP3V2Z0_9PROT</name>